<accession>A0A5C3P486</accession>
<protein>
    <submittedName>
        <fullName evidence="2">Uncharacterized protein</fullName>
    </submittedName>
</protein>
<dbReference type="Proteomes" id="UP000308197">
    <property type="component" value="Unassembled WGS sequence"/>
</dbReference>
<keyword evidence="3" id="KW-1185">Reference proteome</keyword>
<name>A0A5C3P486_9APHY</name>
<dbReference type="EMBL" id="ML211744">
    <property type="protein sequence ID" value="TFK80583.1"/>
    <property type="molecule type" value="Genomic_DNA"/>
</dbReference>
<evidence type="ECO:0000256" key="1">
    <source>
        <dbReference type="SAM" id="MobiDB-lite"/>
    </source>
</evidence>
<evidence type="ECO:0000313" key="2">
    <source>
        <dbReference type="EMBL" id="TFK80583.1"/>
    </source>
</evidence>
<reference evidence="2 3" key="1">
    <citation type="journal article" date="2019" name="Nat. Ecol. Evol.">
        <title>Megaphylogeny resolves global patterns of mushroom evolution.</title>
        <authorList>
            <person name="Varga T."/>
            <person name="Krizsan K."/>
            <person name="Foldi C."/>
            <person name="Dima B."/>
            <person name="Sanchez-Garcia M."/>
            <person name="Sanchez-Ramirez S."/>
            <person name="Szollosi G.J."/>
            <person name="Szarkandi J.G."/>
            <person name="Papp V."/>
            <person name="Albert L."/>
            <person name="Andreopoulos W."/>
            <person name="Angelini C."/>
            <person name="Antonin V."/>
            <person name="Barry K.W."/>
            <person name="Bougher N.L."/>
            <person name="Buchanan P."/>
            <person name="Buyck B."/>
            <person name="Bense V."/>
            <person name="Catcheside P."/>
            <person name="Chovatia M."/>
            <person name="Cooper J."/>
            <person name="Damon W."/>
            <person name="Desjardin D."/>
            <person name="Finy P."/>
            <person name="Geml J."/>
            <person name="Haridas S."/>
            <person name="Hughes K."/>
            <person name="Justo A."/>
            <person name="Karasinski D."/>
            <person name="Kautmanova I."/>
            <person name="Kiss B."/>
            <person name="Kocsube S."/>
            <person name="Kotiranta H."/>
            <person name="LaButti K.M."/>
            <person name="Lechner B.E."/>
            <person name="Liimatainen K."/>
            <person name="Lipzen A."/>
            <person name="Lukacs Z."/>
            <person name="Mihaltcheva S."/>
            <person name="Morgado L.N."/>
            <person name="Niskanen T."/>
            <person name="Noordeloos M.E."/>
            <person name="Ohm R.A."/>
            <person name="Ortiz-Santana B."/>
            <person name="Ovrebo C."/>
            <person name="Racz N."/>
            <person name="Riley R."/>
            <person name="Savchenko A."/>
            <person name="Shiryaev A."/>
            <person name="Soop K."/>
            <person name="Spirin V."/>
            <person name="Szebenyi C."/>
            <person name="Tomsovsky M."/>
            <person name="Tulloss R.E."/>
            <person name="Uehling J."/>
            <person name="Grigoriev I.V."/>
            <person name="Vagvolgyi C."/>
            <person name="Papp T."/>
            <person name="Martin F.M."/>
            <person name="Miettinen O."/>
            <person name="Hibbett D.S."/>
            <person name="Nagy L.G."/>
        </authorList>
    </citation>
    <scope>NUCLEOTIDE SEQUENCE [LARGE SCALE GENOMIC DNA]</scope>
    <source>
        <strain evidence="2 3">HHB13444</strain>
    </source>
</reference>
<dbReference type="AlphaFoldDB" id="A0A5C3P486"/>
<dbReference type="InParanoid" id="A0A5C3P486"/>
<feature type="compositionally biased region" description="Low complexity" evidence="1">
    <location>
        <begin position="60"/>
        <end position="71"/>
    </location>
</feature>
<organism evidence="2 3">
    <name type="scientific">Polyporus arcularius HHB13444</name>
    <dbReference type="NCBI Taxonomy" id="1314778"/>
    <lineage>
        <taxon>Eukaryota</taxon>
        <taxon>Fungi</taxon>
        <taxon>Dikarya</taxon>
        <taxon>Basidiomycota</taxon>
        <taxon>Agaricomycotina</taxon>
        <taxon>Agaricomycetes</taxon>
        <taxon>Polyporales</taxon>
        <taxon>Polyporaceae</taxon>
        <taxon>Polyporus</taxon>
    </lineage>
</organism>
<feature type="region of interest" description="Disordered" evidence="1">
    <location>
        <begin position="42"/>
        <end position="82"/>
    </location>
</feature>
<proteinExistence type="predicted"/>
<gene>
    <name evidence="2" type="ORF">K466DRAFT_373055</name>
</gene>
<sequence>MTDRDRLYQCTRNPSLSEFPSFNIVVPLQRSKVPPYRRLAQPSAGELQVSGGLHPSRRALTPSLRTPSRSRTPSRRDRPLTYSAPTALNPGLSFHAVSAAVHSARFTNACISISPSCYPRFSSSLSMTSMPTPVLHRRFCTHPSWERTGLVAQAPSVEFVPSLTQDLL</sequence>
<evidence type="ECO:0000313" key="3">
    <source>
        <dbReference type="Proteomes" id="UP000308197"/>
    </source>
</evidence>